<keyword evidence="4" id="KW-0732">Signal</keyword>
<feature type="compositionally biased region" description="Low complexity" evidence="2">
    <location>
        <begin position="134"/>
        <end position="146"/>
    </location>
</feature>
<dbReference type="AlphaFoldDB" id="A0A2W1BUA4"/>
<dbReference type="OrthoDB" id="408631at2759"/>
<dbReference type="PANTHER" id="PTHR11559">
    <property type="entry name" value="CARBOXYLESTERASE"/>
    <property type="match status" value="1"/>
</dbReference>
<keyword evidence="3" id="KW-1133">Transmembrane helix</keyword>
<feature type="region of interest" description="Disordered" evidence="2">
    <location>
        <begin position="55"/>
        <end position="206"/>
    </location>
</feature>
<keyword evidence="7" id="KW-1185">Reference proteome</keyword>
<keyword evidence="1" id="KW-0325">Glycoprotein</keyword>
<feature type="compositionally biased region" description="Acidic residues" evidence="2">
    <location>
        <begin position="189"/>
        <end position="205"/>
    </location>
</feature>
<evidence type="ECO:0000256" key="4">
    <source>
        <dbReference type="SAM" id="SignalP"/>
    </source>
</evidence>
<evidence type="ECO:0000259" key="5">
    <source>
        <dbReference type="Pfam" id="PF00135"/>
    </source>
</evidence>
<reference evidence="6 7" key="1">
    <citation type="journal article" date="2017" name="BMC Biol.">
        <title>Genomic innovations, transcriptional plasticity and gene loss underlying the evolution and divergence of two highly polyphagous and invasive Helicoverpa pest species.</title>
        <authorList>
            <person name="Pearce S.L."/>
            <person name="Clarke D.F."/>
            <person name="East P.D."/>
            <person name="Elfekih S."/>
            <person name="Gordon K.H."/>
            <person name="Jermiin L.S."/>
            <person name="McGaughran A."/>
            <person name="Oakeshott J.G."/>
            <person name="Papanikolaou A."/>
            <person name="Perera O.P."/>
            <person name="Rane R.V."/>
            <person name="Richards S."/>
            <person name="Tay W.T."/>
            <person name="Walsh T.K."/>
            <person name="Anderson A."/>
            <person name="Anderson C.J."/>
            <person name="Asgari S."/>
            <person name="Board P.G."/>
            <person name="Bretschneider A."/>
            <person name="Campbell P.M."/>
            <person name="Chertemps T."/>
            <person name="Christeller J.T."/>
            <person name="Coppin C.W."/>
            <person name="Downes S.J."/>
            <person name="Duan G."/>
            <person name="Farnsworth C.A."/>
            <person name="Good R.T."/>
            <person name="Han L.B."/>
            <person name="Han Y.C."/>
            <person name="Hatje K."/>
            <person name="Horne I."/>
            <person name="Huang Y.P."/>
            <person name="Hughes D.S."/>
            <person name="Jacquin-Joly E."/>
            <person name="James W."/>
            <person name="Jhangiani S."/>
            <person name="Kollmar M."/>
            <person name="Kuwar S.S."/>
            <person name="Li S."/>
            <person name="Liu N.Y."/>
            <person name="Maibeche M.T."/>
            <person name="Miller J.R."/>
            <person name="Montagne N."/>
            <person name="Perry T."/>
            <person name="Qu J."/>
            <person name="Song S.V."/>
            <person name="Sutton G.G."/>
            <person name="Vogel H."/>
            <person name="Walenz B.P."/>
            <person name="Xu W."/>
            <person name="Zhang H.J."/>
            <person name="Zou Z."/>
            <person name="Batterham P."/>
            <person name="Edwards O.R."/>
            <person name="Feyereisen R."/>
            <person name="Gibbs R.A."/>
            <person name="Heckel D.G."/>
            <person name="McGrath A."/>
            <person name="Robin C."/>
            <person name="Scherer S.E."/>
            <person name="Worley K.C."/>
            <person name="Wu Y.D."/>
        </authorList>
    </citation>
    <scope>NUCLEOTIDE SEQUENCE [LARGE SCALE GENOMIC DNA]</scope>
    <source>
        <strain evidence="6">Harm_GR_Male_#8</strain>
        <tissue evidence="6">Whole organism</tissue>
    </source>
</reference>
<proteinExistence type="predicted"/>
<evidence type="ECO:0000313" key="7">
    <source>
        <dbReference type="Proteomes" id="UP000249218"/>
    </source>
</evidence>
<dbReference type="InterPro" id="IPR050309">
    <property type="entry name" value="Type-B_Carboxylest/Lipase"/>
</dbReference>
<dbReference type="EMBL" id="KZ149945">
    <property type="protein sequence ID" value="PZC76777.1"/>
    <property type="molecule type" value="Genomic_DNA"/>
</dbReference>
<feature type="compositionally biased region" description="Low complexity" evidence="2">
    <location>
        <begin position="112"/>
        <end position="126"/>
    </location>
</feature>
<evidence type="ECO:0000256" key="3">
    <source>
        <dbReference type="SAM" id="Phobius"/>
    </source>
</evidence>
<feature type="chain" id="PRO_5015991273" description="Carboxylesterase type B domain-containing protein" evidence="4">
    <location>
        <begin position="20"/>
        <end position="738"/>
    </location>
</feature>
<sequence>MRWQTTIWISAALVVTSSALHLTIEHDLLGDHSSTSSPGLQQSTRHDAVHVVSQEQLARASNENPSLNMPNALDTNANGHRESRSNENGGSANVNPDSGNNSGGNGDGDPEGNGNENDGNSNENDGNGNGNDGNGSDDNTSGNGNDPETEDNGGNGGNGNGSDNNSGENDGDGDGNGSDNNGVGGAGNENDDDNEVGDEGSDNEGIEQVYEVETTSGRVRGHHWRENKNIIGYIDIKYGTINNPLQASVLADSSETIHDEKDHNKRCPQLQGDQYVGNIDCLTLSIFRPSDASNAAVLVHIHEGNFINGSGNPEIYGPEYLVPKGIILVLPNYRLGPLGFLCLQNETAPGNAALKDLSLALRWLKQNIAKFGGNHDNIAVSGDGTAGALAGYLALSPMSRNNISKVITESGSVLSYWAIDRNPINSATNVVRNINGFQTWQNVGAEQLVRAARDIVLRPCLERNIDNTSHFMEFTPSAMLRNQEIKISFMIGSAQYAGVHEFLNHTRDSIHQFNVNSSLMLPQDLHFKTSEERTRAGNRVRAAYFGDTAIGICDVENLTLYFTDAAYLGPGIRTARPLVDSGATVYLYEFAFVGSLNRELEAIHRPLDGAVRGDIIGYLFTQDGKVLSEGSKEIGMINTLTELWTTFIKTGTPSAGNIEWKKLEKEVEPGEEQWLSIETEPSLKKGLHVERLNVWSDIYDAHFIEKSRAIGTSASVYTLIVLQIVFFITFFKHAWHFF</sequence>
<dbReference type="Proteomes" id="UP000249218">
    <property type="component" value="Unassembled WGS sequence"/>
</dbReference>
<protein>
    <recommendedName>
        <fullName evidence="5">Carboxylesterase type B domain-containing protein</fullName>
    </recommendedName>
</protein>
<dbReference type="InterPro" id="IPR029058">
    <property type="entry name" value="AB_hydrolase_fold"/>
</dbReference>
<keyword evidence="3" id="KW-0812">Transmembrane</keyword>
<organism evidence="6 7">
    <name type="scientific">Helicoverpa armigera</name>
    <name type="common">Cotton bollworm</name>
    <name type="synonym">Heliothis armigera</name>
    <dbReference type="NCBI Taxonomy" id="29058"/>
    <lineage>
        <taxon>Eukaryota</taxon>
        <taxon>Metazoa</taxon>
        <taxon>Ecdysozoa</taxon>
        <taxon>Arthropoda</taxon>
        <taxon>Hexapoda</taxon>
        <taxon>Insecta</taxon>
        <taxon>Pterygota</taxon>
        <taxon>Neoptera</taxon>
        <taxon>Endopterygota</taxon>
        <taxon>Lepidoptera</taxon>
        <taxon>Glossata</taxon>
        <taxon>Ditrysia</taxon>
        <taxon>Noctuoidea</taxon>
        <taxon>Noctuidae</taxon>
        <taxon>Heliothinae</taxon>
        <taxon>Helicoverpa</taxon>
    </lineage>
</organism>
<accession>A0A2W1BUA4</accession>
<evidence type="ECO:0000256" key="2">
    <source>
        <dbReference type="SAM" id="MobiDB-lite"/>
    </source>
</evidence>
<name>A0A2W1BUA4_HELAM</name>
<dbReference type="Pfam" id="PF00135">
    <property type="entry name" value="COesterase"/>
    <property type="match status" value="1"/>
</dbReference>
<dbReference type="SUPFAM" id="SSF53474">
    <property type="entry name" value="alpha/beta-Hydrolases"/>
    <property type="match status" value="1"/>
</dbReference>
<dbReference type="InterPro" id="IPR002018">
    <property type="entry name" value="CarbesteraseB"/>
</dbReference>
<evidence type="ECO:0000313" key="6">
    <source>
        <dbReference type="EMBL" id="PZC76777.1"/>
    </source>
</evidence>
<feature type="transmembrane region" description="Helical" evidence="3">
    <location>
        <begin position="714"/>
        <end position="735"/>
    </location>
</feature>
<feature type="compositionally biased region" description="Polar residues" evidence="2">
    <location>
        <begin position="55"/>
        <end position="78"/>
    </location>
</feature>
<evidence type="ECO:0000256" key="1">
    <source>
        <dbReference type="ARBA" id="ARBA00023180"/>
    </source>
</evidence>
<dbReference type="Gene3D" id="3.40.50.1820">
    <property type="entry name" value="alpha/beta hydrolase"/>
    <property type="match status" value="1"/>
</dbReference>
<keyword evidence="3" id="KW-0472">Membrane</keyword>
<gene>
    <name evidence="6" type="primary">HaOG200128</name>
    <name evidence="6" type="ORF">B5X24_HaOG200128</name>
</gene>
<feature type="domain" description="Carboxylesterase type B" evidence="5">
    <location>
        <begin position="211"/>
        <end position="695"/>
    </location>
</feature>
<feature type="signal peptide" evidence="4">
    <location>
        <begin position="1"/>
        <end position="19"/>
    </location>
</feature>